<organism evidence="3 4">
    <name type="scientific">Acetobacter fallax</name>
    <dbReference type="NCBI Taxonomy" id="1737473"/>
    <lineage>
        <taxon>Bacteria</taxon>
        <taxon>Pseudomonadati</taxon>
        <taxon>Pseudomonadota</taxon>
        <taxon>Alphaproteobacteria</taxon>
        <taxon>Acetobacterales</taxon>
        <taxon>Acetobacteraceae</taxon>
        <taxon>Acetobacter</taxon>
    </lineage>
</organism>
<dbReference type="RefSeq" id="WP_173575986.1">
    <property type="nucleotide sequence ID" value="NZ_WOSW01000002.1"/>
</dbReference>
<feature type="chain" id="PRO_5046442661" evidence="2">
    <location>
        <begin position="28"/>
        <end position="192"/>
    </location>
</feature>
<reference evidence="3 4" key="1">
    <citation type="journal article" date="2020" name="Int. J. Syst. Evol. Microbiol.">
        <title>Novel acetic acid bacteria from cider fermentations: Acetobacter conturbans sp. nov. and Acetobacter fallax sp. nov.</title>
        <authorList>
            <person name="Sombolestani A.S."/>
            <person name="Cleenwerck I."/>
            <person name="Cnockaert M."/>
            <person name="Borremans W."/>
            <person name="Wieme A.D."/>
            <person name="De Vuyst L."/>
            <person name="Vandamme P."/>
        </authorList>
    </citation>
    <scope>NUCLEOTIDE SEQUENCE [LARGE SCALE GENOMIC DNA]</scope>
    <source>
        <strain evidence="3 4">LMG 1637</strain>
    </source>
</reference>
<evidence type="ECO:0000313" key="3">
    <source>
        <dbReference type="EMBL" id="NHO31374.1"/>
    </source>
</evidence>
<feature type="region of interest" description="Disordered" evidence="1">
    <location>
        <begin position="39"/>
        <end position="59"/>
    </location>
</feature>
<feature type="compositionally biased region" description="Low complexity" evidence="1">
    <location>
        <begin position="48"/>
        <end position="59"/>
    </location>
</feature>
<proteinExistence type="predicted"/>
<comment type="caution">
    <text evidence="3">The sequence shown here is derived from an EMBL/GenBank/DDBJ whole genome shotgun (WGS) entry which is preliminary data.</text>
</comment>
<gene>
    <name evidence="3" type="ORF">GOB84_02150</name>
</gene>
<keyword evidence="4" id="KW-1185">Reference proteome</keyword>
<dbReference type="EMBL" id="WOSW01000002">
    <property type="protein sequence ID" value="NHO31374.1"/>
    <property type="molecule type" value="Genomic_DNA"/>
</dbReference>
<keyword evidence="2" id="KW-0732">Signal</keyword>
<sequence>MKHIVLPASFITLLTAALFATPHPARAAAMHNMPMAGTPTHNTPTCPSPDSALPAAPDSWRSPTPITAATNEAALPKATLTPGKAALVHLANTPDISFATRPGEPGDNTSSGGMVSFTVPIAGTWQIMLSHRAWIDLLSNGTAVISTGHHHGPACSGIGKIVEFPLRPDTTYTLQLSGSSKPDIEVMVAPAK</sequence>
<evidence type="ECO:0000256" key="1">
    <source>
        <dbReference type="SAM" id="MobiDB-lite"/>
    </source>
</evidence>
<feature type="signal peptide" evidence="2">
    <location>
        <begin position="1"/>
        <end position="27"/>
    </location>
</feature>
<name>A0ABX0K4S6_9PROT</name>
<dbReference type="Proteomes" id="UP000615326">
    <property type="component" value="Unassembled WGS sequence"/>
</dbReference>
<evidence type="ECO:0000313" key="4">
    <source>
        <dbReference type="Proteomes" id="UP000615326"/>
    </source>
</evidence>
<evidence type="ECO:0000256" key="2">
    <source>
        <dbReference type="SAM" id="SignalP"/>
    </source>
</evidence>
<protein>
    <submittedName>
        <fullName evidence="3">Uncharacterized protein</fullName>
    </submittedName>
</protein>
<accession>A0ABX0K4S6</accession>